<sequence>MTLAPPVTLTTSYELCRRLNARHGRSYYLATRLLPAWKRPHVHALYGFARRADEIVDSFAMTGDRAAALDGFAVRTAHALAGVPQDDPVLPAFAQTVRSFGIDHGDIESFLASMRADLTVSRYTTYDDLLGYMEGSAAVVGTMMLPVLEALPGMVERAREPARQLGFAFQLTNFLRDVSEDLRRGRVYLPLEDLERFGVRVADLGRPTPTRALRELLAFETERAREHYRRAAEGIDLLIPSSQPCVRAAHELYGEILSRIEAARHDVLGARAVVPLGRRLAVFTRHLYAACVADRAERRVVTRSPQGGRDA</sequence>
<dbReference type="SUPFAM" id="SSF48576">
    <property type="entry name" value="Terpenoid synthases"/>
    <property type="match status" value="1"/>
</dbReference>
<dbReference type="SFLD" id="SFLDG01018">
    <property type="entry name" value="Squalene/Phytoene_Synthase_Lik"/>
    <property type="match status" value="1"/>
</dbReference>
<dbReference type="InterPro" id="IPR019845">
    <property type="entry name" value="Squalene/phytoene_synthase_CS"/>
</dbReference>
<reference evidence="4" key="1">
    <citation type="journal article" date="2019" name="Int. J. Syst. Evol. Microbiol.">
        <title>The Global Catalogue of Microorganisms (GCM) 10K type strain sequencing project: providing services to taxonomists for standard genome sequencing and annotation.</title>
        <authorList>
            <consortium name="The Broad Institute Genomics Platform"/>
            <consortium name="The Broad Institute Genome Sequencing Center for Infectious Disease"/>
            <person name="Wu L."/>
            <person name="Ma J."/>
        </authorList>
    </citation>
    <scope>NUCLEOTIDE SEQUENCE [LARGE SCALE GENOMIC DNA]</scope>
    <source>
        <strain evidence="4">TBRC 7912</strain>
    </source>
</reference>
<keyword evidence="4" id="KW-1185">Reference proteome</keyword>
<organism evidence="3 4">
    <name type="scientific">Streptosporangium jomthongense</name>
    <dbReference type="NCBI Taxonomy" id="1193683"/>
    <lineage>
        <taxon>Bacteria</taxon>
        <taxon>Bacillati</taxon>
        <taxon>Actinomycetota</taxon>
        <taxon>Actinomycetes</taxon>
        <taxon>Streptosporangiales</taxon>
        <taxon>Streptosporangiaceae</taxon>
        <taxon>Streptosporangium</taxon>
    </lineage>
</organism>
<accession>A0ABV8EXE3</accession>
<comment type="caution">
    <text evidence="3">The sequence shown here is derived from an EMBL/GenBank/DDBJ whole genome shotgun (WGS) entry which is preliminary data.</text>
</comment>
<dbReference type="PANTHER" id="PTHR31480">
    <property type="entry name" value="BIFUNCTIONAL LYCOPENE CYCLASE/PHYTOENE SYNTHASE"/>
    <property type="match status" value="1"/>
</dbReference>
<dbReference type="InterPro" id="IPR033904">
    <property type="entry name" value="Trans_IPPS_HH"/>
</dbReference>
<dbReference type="SFLD" id="SFLDG01212">
    <property type="entry name" value="Phytoene_synthase_like"/>
    <property type="match status" value="1"/>
</dbReference>
<dbReference type="InterPro" id="IPR008949">
    <property type="entry name" value="Isoprenoid_synthase_dom_sf"/>
</dbReference>
<comment type="pathway">
    <text evidence="1">Carotenoid biosynthesis; phytoene biosynthesis.</text>
</comment>
<protein>
    <submittedName>
        <fullName evidence="3">Phytoene/squalene synthase family protein</fullName>
    </submittedName>
</protein>
<evidence type="ECO:0000313" key="4">
    <source>
        <dbReference type="Proteomes" id="UP001595698"/>
    </source>
</evidence>
<dbReference type="Proteomes" id="UP001595698">
    <property type="component" value="Unassembled WGS sequence"/>
</dbReference>
<dbReference type="PROSITE" id="PS01045">
    <property type="entry name" value="SQUALEN_PHYTOEN_SYN_2"/>
    <property type="match status" value="1"/>
</dbReference>
<dbReference type="Pfam" id="PF00494">
    <property type="entry name" value="SQS_PSY"/>
    <property type="match status" value="1"/>
</dbReference>
<keyword evidence="2" id="KW-0808">Transferase</keyword>
<evidence type="ECO:0000256" key="1">
    <source>
        <dbReference type="ARBA" id="ARBA00004684"/>
    </source>
</evidence>
<evidence type="ECO:0000256" key="2">
    <source>
        <dbReference type="ARBA" id="ARBA00022679"/>
    </source>
</evidence>
<dbReference type="CDD" id="cd00683">
    <property type="entry name" value="Trans_IPPS_HH"/>
    <property type="match status" value="1"/>
</dbReference>
<dbReference type="EMBL" id="JBHSBC010000008">
    <property type="protein sequence ID" value="MFC3980239.1"/>
    <property type="molecule type" value="Genomic_DNA"/>
</dbReference>
<evidence type="ECO:0000313" key="3">
    <source>
        <dbReference type="EMBL" id="MFC3980239.1"/>
    </source>
</evidence>
<dbReference type="Gene3D" id="1.10.600.10">
    <property type="entry name" value="Farnesyl Diphosphate Synthase"/>
    <property type="match status" value="1"/>
</dbReference>
<dbReference type="PROSITE" id="PS01044">
    <property type="entry name" value="SQUALEN_PHYTOEN_SYN_1"/>
    <property type="match status" value="1"/>
</dbReference>
<dbReference type="SFLD" id="SFLDS00005">
    <property type="entry name" value="Isoprenoid_Synthase_Type_I"/>
    <property type="match status" value="1"/>
</dbReference>
<name>A0ABV8EXE3_9ACTN</name>
<dbReference type="RefSeq" id="WP_386189240.1">
    <property type="nucleotide sequence ID" value="NZ_JBHSBC010000008.1"/>
</dbReference>
<gene>
    <name evidence="3" type="ORF">ACFOYY_08920</name>
</gene>
<dbReference type="InterPro" id="IPR002060">
    <property type="entry name" value="Squ/phyt_synthse"/>
</dbReference>
<proteinExistence type="predicted"/>
<dbReference type="InterPro" id="IPR044843">
    <property type="entry name" value="Trans_IPPS_bact-type"/>
</dbReference>